<evidence type="ECO:0000259" key="2">
    <source>
        <dbReference type="PROSITE" id="PS51819"/>
    </source>
</evidence>
<gene>
    <name evidence="3" type="ORF">ESU54_09415</name>
</gene>
<proteinExistence type="predicted"/>
<dbReference type="SUPFAM" id="SSF54593">
    <property type="entry name" value="Glyoxalase/Bleomycin resistance protein/Dihydroxybiphenyl dioxygenase"/>
    <property type="match status" value="1"/>
</dbReference>
<evidence type="ECO:0000313" key="3">
    <source>
        <dbReference type="EMBL" id="TXD73340.1"/>
    </source>
</evidence>
<dbReference type="Pfam" id="PF00903">
    <property type="entry name" value="Glyoxalase"/>
    <property type="match status" value="1"/>
</dbReference>
<organism evidence="3 4">
    <name type="scientific">Aequorivita antarctica</name>
    <dbReference type="NCBI Taxonomy" id="153266"/>
    <lineage>
        <taxon>Bacteria</taxon>
        <taxon>Pseudomonadati</taxon>
        <taxon>Bacteroidota</taxon>
        <taxon>Flavobacteriia</taxon>
        <taxon>Flavobacteriales</taxon>
        <taxon>Flavobacteriaceae</taxon>
        <taxon>Aequorivita</taxon>
    </lineage>
</organism>
<accession>A0A5C6Z1I4</accession>
<dbReference type="AlphaFoldDB" id="A0A5C6Z1I4"/>
<dbReference type="PROSITE" id="PS51819">
    <property type="entry name" value="VOC"/>
    <property type="match status" value="1"/>
</dbReference>
<dbReference type="GO" id="GO:0046491">
    <property type="term" value="P:L-methylmalonyl-CoA metabolic process"/>
    <property type="evidence" value="ECO:0007669"/>
    <property type="project" value="TreeGrafter"/>
</dbReference>
<keyword evidence="1" id="KW-0479">Metal-binding</keyword>
<name>A0A5C6Z1I4_9FLAO</name>
<dbReference type="InterPro" id="IPR037523">
    <property type="entry name" value="VOC_core"/>
</dbReference>
<dbReference type="OrthoDB" id="793940at2"/>
<dbReference type="PANTHER" id="PTHR43048">
    <property type="entry name" value="METHYLMALONYL-COA EPIMERASE"/>
    <property type="match status" value="1"/>
</dbReference>
<dbReference type="Gene3D" id="3.10.180.10">
    <property type="entry name" value="2,3-Dihydroxybiphenyl 1,2-Dioxygenase, domain 1"/>
    <property type="match status" value="1"/>
</dbReference>
<dbReference type="GO" id="GO:0046872">
    <property type="term" value="F:metal ion binding"/>
    <property type="evidence" value="ECO:0007669"/>
    <property type="project" value="UniProtKB-KW"/>
</dbReference>
<comment type="caution">
    <text evidence="3">The sequence shown here is derived from an EMBL/GenBank/DDBJ whole genome shotgun (WGS) entry which is preliminary data.</text>
</comment>
<reference evidence="3 4" key="1">
    <citation type="submission" date="2019-08" db="EMBL/GenBank/DDBJ databases">
        <title>Genome of Aequorivita antarctica SW49 (type strain).</title>
        <authorList>
            <person name="Bowman J.P."/>
        </authorList>
    </citation>
    <scope>NUCLEOTIDE SEQUENCE [LARGE SCALE GENOMIC DNA]</scope>
    <source>
        <strain evidence="3 4">SW49</strain>
    </source>
</reference>
<dbReference type="Proteomes" id="UP000321497">
    <property type="component" value="Unassembled WGS sequence"/>
</dbReference>
<dbReference type="EMBL" id="VORT01000005">
    <property type="protein sequence ID" value="TXD73340.1"/>
    <property type="molecule type" value="Genomic_DNA"/>
</dbReference>
<evidence type="ECO:0000256" key="1">
    <source>
        <dbReference type="ARBA" id="ARBA00022723"/>
    </source>
</evidence>
<dbReference type="GO" id="GO:0004493">
    <property type="term" value="F:methylmalonyl-CoA epimerase activity"/>
    <property type="evidence" value="ECO:0007669"/>
    <property type="project" value="TreeGrafter"/>
</dbReference>
<dbReference type="InterPro" id="IPR029068">
    <property type="entry name" value="Glyas_Bleomycin-R_OHBP_Dase"/>
</dbReference>
<dbReference type="RefSeq" id="WP_111846084.1">
    <property type="nucleotide sequence ID" value="NZ_UEGI01000041.1"/>
</dbReference>
<protein>
    <submittedName>
        <fullName evidence="3">VOC family protein</fullName>
    </submittedName>
</protein>
<dbReference type="PANTHER" id="PTHR43048:SF4">
    <property type="entry name" value="RING-CLEAVING DIOXYGENASE-RELATED"/>
    <property type="match status" value="1"/>
</dbReference>
<keyword evidence="4" id="KW-1185">Reference proteome</keyword>
<sequence length="149" mass="17093">MKFSNIRLLVNDFDKCFTFYNDILGLECTWGKLGDNFASFNIGNPSGLTLFKAELMSIAINNSDAKQNEILQDKIAIIVQVDNVNETYNSLQTKGIKSLTEPKDMTAWGIRVTHFRDPENNLIELFSDLPKEKWDDHLIEDEKDFQKGK</sequence>
<evidence type="ECO:0000313" key="4">
    <source>
        <dbReference type="Proteomes" id="UP000321497"/>
    </source>
</evidence>
<feature type="domain" description="VOC" evidence="2">
    <location>
        <begin position="2"/>
        <end position="128"/>
    </location>
</feature>
<dbReference type="InterPro" id="IPR004360">
    <property type="entry name" value="Glyas_Fos-R_dOase_dom"/>
</dbReference>
<dbReference type="InterPro" id="IPR051785">
    <property type="entry name" value="MMCE/EMCE_epimerase"/>
</dbReference>